<dbReference type="Gene3D" id="1.10.10.10">
    <property type="entry name" value="Winged helix-like DNA-binding domain superfamily/Winged helix DNA-binding domain"/>
    <property type="match status" value="1"/>
</dbReference>
<dbReference type="PANTHER" id="PTHR30419">
    <property type="entry name" value="HTH-TYPE TRANSCRIPTIONAL REGULATOR YBHD"/>
    <property type="match status" value="1"/>
</dbReference>
<dbReference type="GO" id="GO:0003700">
    <property type="term" value="F:DNA-binding transcription factor activity"/>
    <property type="evidence" value="ECO:0007669"/>
    <property type="project" value="InterPro"/>
</dbReference>
<dbReference type="CDD" id="cd05466">
    <property type="entry name" value="PBP2_LTTR_substrate"/>
    <property type="match status" value="1"/>
</dbReference>
<dbReference type="Proteomes" id="UP000238196">
    <property type="component" value="Unassembled WGS sequence"/>
</dbReference>
<protein>
    <submittedName>
        <fullName evidence="6">LysR family transcriptional regulator</fullName>
    </submittedName>
</protein>
<evidence type="ECO:0000313" key="6">
    <source>
        <dbReference type="EMBL" id="PPC78943.1"/>
    </source>
</evidence>
<dbReference type="Pfam" id="PF03466">
    <property type="entry name" value="LysR_substrate"/>
    <property type="match status" value="1"/>
</dbReference>
<comment type="caution">
    <text evidence="6">The sequence shown here is derived from an EMBL/GenBank/DDBJ whole genome shotgun (WGS) entry which is preliminary data.</text>
</comment>
<dbReference type="PANTHER" id="PTHR30419:SF8">
    <property type="entry name" value="NITROGEN ASSIMILATION TRANSCRIPTIONAL ACTIVATOR-RELATED"/>
    <property type="match status" value="1"/>
</dbReference>
<comment type="similarity">
    <text evidence="1">Belongs to the LysR transcriptional regulatory family.</text>
</comment>
<dbReference type="GO" id="GO:0005829">
    <property type="term" value="C:cytosol"/>
    <property type="evidence" value="ECO:0007669"/>
    <property type="project" value="TreeGrafter"/>
</dbReference>
<dbReference type="PRINTS" id="PR00039">
    <property type="entry name" value="HTHLYSR"/>
</dbReference>
<keyword evidence="4" id="KW-0804">Transcription</keyword>
<dbReference type="InterPro" id="IPR036390">
    <property type="entry name" value="WH_DNA-bd_sf"/>
</dbReference>
<dbReference type="SUPFAM" id="SSF46785">
    <property type="entry name" value="Winged helix' DNA-binding domain"/>
    <property type="match status" value="1"/>
</dbReference>
<dbReference type="PROSITE" id="PS50931">
    <property type="entry name" value="HTH_LYSR"/>
    <property type="match status" value="1"/>
</dbReference>
<dbReference type="InterPro" id="IPR000847">
    <property type="entry name" value="LysR_HTH_N"/>
</dbReference>
<gene>
    <name evidence="6" type="ORF">C4K68_02775</name>
</gene>
<proteinExistence type="inferred from homology"/>
<sequence>MELKPLRYFYEVARLGSFTRAAELLNLAQPAVSMAIRKLENELELTLFHRHERSIALTDEGKCLFAQAEKILQVVADAELEMQELKGLSRGEVRVGIPSMLGSFHFPPILMAFRHRYPNLTFSVQEGGTWQLQQMLEKGELDLAVIESETISDILEARTILREEMRATVSREHLFAERSSITLQEFFTEELVMFKPGYFHRKVLDRLAKEVGCTPNISFETNLVPLIRSIVKQGFGISTLLNMAVADDPDLVTVSFAPPIFLDLCIAWRKDGYLSRANRAFVEFLLESSRM</sequence>
<dbReference type="OrthoDB" id="9771171at2"/>
<dbReference type="InterPro" id="IPR050950">
    <property type="entry name" value="HTH-type_LysR_regulators"/>
</dbReference>
<feature type="domain" description="HTH lysR-type" evidence="5">
    <location>
        <begin position="1"/>
        <end position="58"/>
    </location>
</feature>
<accession>A0A2S5KW52</accession>
<name>A0A2S5KW52_9PROT</name>
<organism evidence="6 7">
    <name type="scientific">Proteobacteria bacterium 228</name>
    <dbReference type="NCBI Taxonomy" id="2083153"/>
    <lineage>
        <taxon>Bacteria</taxon>
        <taxon>Pseudomonadati</taxon>
        <taxon>Pseudomonadota</taxon>
    </lineage>
</organism>
<evidence type="ECO:0000256" key="3">
    <source>
        <dbReference type="ARBA" id="ARBA00023125"/>
    </source>
</evidence>
<dbReference type="InterPro" id="IPR036388">
    <property type="entry name" value="WH-like_DNA-bd_sf"/>
</dbReference>
<dbReference type="GO" id="GO:0003677">
    <property type="term" value="F:DNA binding"/>
    <property type="evidence" value="ECO:0007669"/>
    <property type="project" value="UniProtKB-KW"/>
</dbReference>
<evidence type="ECO:0000256" key="2">
    <source>
        <dbReference type="ARBA" id="ARBA00023015"/>
    </source>
</evidence>
<dbReference type="InterPro" id="IPR005119">
    <property type="entry name" value="LysR_subst-bd"/>
</dbReference>
<dbReference type="EMBL" id="PRLP01000008">
    <property type="protein sequence ID" value="PPC78943.1"/>
    <property type="molecule type" value="Genomic_DNA"/>
</dbReference>
<dbReference type="Gene3D" id="3.40.190.290">
    <property type="match status" value="1"/>
</dbReference>
<dbReference type="Pfam" id="PF00126">
    <property type="entry name" value="HTH_1"/>
    <property type="match status" value="1"/>
</dbReference>
<evidence type="ECO:0000256" key="1">
    <source>
        <dbReference type="ARBA" id="ARBA00009437"/>
    </source>
</evidence>
<reference evidence="6 7" key="1">
    <citation type="submission" date="2018-02" db="EMBL/GenBank/DDBJ databases">
        <title>novel marine gammaproteobacteria from coastal saline agro ecosystem.</title>
        <authorList>
            <person name="Krishnan R."/>
            <person name="Ramesh Kumar N."/>
        </authorList>
    </citation>
    <scope>NUCLEOTIDE SEQUENCE [LARGE SCALE GENOMIC DNA]</scope>
    <source>
        <strain evidence="6 7">228</strain>
    </source>
</reference>
<evidence type="ECO:0000256" key="4">
    <source>
        <dbReference type="ARBA" id="ARBA00023163"/>
    </source>
</evidence>
<dbReference type="SUPFAM" id="SSF53850">
    <property type="entry name" value="Periplasmic binding protein-like II"/>
    <property type="match status" value="1"/>
</dbReference>
<evidence type="ECO:0000313" key="7">
    <source>
        <dbReference type="Proteomes" id="UP000238196"/>
    </source>
</evidence>
<evidence type="ECO:0000259" key="5">
    <source>
        <dbReference type="PROSITE" id="PS50931"/>
    </source>
</evidence>
<keyword evidence="3" id="KW-0238">DNA-binding</keyword>
<dbReference type="AlphaFoldDB" id="A0A2S5KW52"/>
<keyword evidence="2" id="KW-0805">Transcription regulation</keyword>
<dbReference type="FunFam" id="1.10.10.10:FF:000001">
    <property type="entry name" value="LysR family transcriptional regulator"/>
    <property type="match status" value="1"/>
</dbReference>